<dbReference type="NCBIfam" id="TIGR01994">
    <property type="entry name" value="SUF_scaf_2"/>
    <property type="match status" value="1"/>
</dbReference>
<dbReference type="GO" id="GO:0005506">
    <property type="term" value="F:iron ion binding"/>
    <property type="evidence" value="ECO:0007669"/>
    <property type="project" value="InterPro"/>
</dbReference>
<evidence type="ECO:0000259" key="1">
    <source>
        <dbReference type="Pfam" id="PF01592"/>
    </source>
</evidence>
<dbReference type="InterPro" id="IPR002871">
    <property type="entry name" value="NIF_FeS_clus_asmbl_NifU_N"/>
</dbReference>
<dbReference type="Proteomes" id="UP000004221">
    <property type="component" value="Unassembled WGS sequence"/>
</dbReference>
<name>I4ELA1_9BACT</name>
<dbReference type="GO" id="GO:0016226">
    <property type="term" value="P:iron-sulfur cluster assembly"/>
    <property type="evidence" value="ECO:0007669"/>
    <property type="project" value="InterPro"/>
</dbReference>
<reference evidence="2 3" key="1">
    <citation type="journal article" date="2012" name="ISME J.">
        <title>Nitrification expanded: discovery, physiology and genomics of a nitrite-oxidizing bacterium from the phylum Chloroflexi.</title>
        <authorList>
            <person name="Sorokin D.Y."/>
            <person name="Lucker S."/>
            <person name="Vejmelkova D."/>
            <person name="Kostrikina N.A."/>
            <person name="Kleerebezem R."/>
            <person name="Rijpstra W.I."/>
            <person name="Damste J.S."/>
            <person name="Le Paslier D."/>
            <person name="Muyzer G."/>
            <person name="Wagner M."/>
            <person name="van Loosdrecht M.C."/>
            <person name="Daims H."/>
        </authorList>
    </citation>
    <scope>NUCLEOTIDE SEQUENCE [LARGE SCALE GENOMIC DNA]</scope>
    <source>
        <strain evidence="3">none</strain>
    </source>
</reference>
<dbReference type="RefSeq" id="WP_008480381.1">
    <property type="nucleotide sequence ID" value="NZ_CAGS01000445.1"/>
</dbReference>
<dbReference type="SUPFAM" id="SSF82649">
    <property type="entry name" value="SufE/NifU"/>
    <property type="match status" value="1"/>
</dbReference>
<evidence type="ECO:0000313" key="3">
    <source>
        <dbReference type="Proteomes" id="UP000004221"/>
    </source>
</evidence>
<evidence type="ECO:0000313" key="2">
    <source>
        <dbReference type="EMBL" id="CCF85463.1"/>
    </source>
</evidence>
<organism evidence="2 3">
    <name type="scientific">Nitrolancea hollandica Lb</name>
    <dbReference type="NCBI Taxonomy" id="1129897"/>
    <lineage>
        <taxon>Bacteria</taxon>
        <taxon>Pseudomonadati</taxon>
        <taxon>Thermomicrobiota</taxon>
        <taxon>Thermomicrobia</taxon>
        <taxon>Sphaerobacterales</taxon>
        <taxon>Sphaerobacterineae</taxon>
        <taxon>Sphaerobacteraceae</taxon>
        <taxon>Nitrolancea</taxon>
    </lineage>
</organism>
<gene>
    <name evidence="2" type="primary">iscU</name>
    <name evidence="2" type="ORF">NITHO_50012</name>
</gene>
<comment type="caution">
    <text evidence="2">The sequence shown here is derived from an EMBL/GenBank/DDBJ whole genome shotgun (WGS) entry which is preliminary data.</text>
</comment>
<accession>I4ELA1</accession>
<dbReference type="Pfam" id="PF01592">
    <property type="entry name" value="NifU_N"/>
    <property type="match status" value="1"/>
</dbReference>
<sequence>MADLYREVILDHYRNPRNAGTIENPDISYEDSNPLCGDRIRIDLKVAGGKVTEIKFHGRGCAISQASTSMLTEMIQGQDLEEIRSLTAQDLLDELGIPISPARVKCALLGLKVLKTGAYGIAGWPNAEEPGDDKPV</sequence>
<dbReference type="CDD" id="cd06664">
    <property type="entry name" value="IscU_like"/>
    <property type="match status" value="1"/>
</dbReference>
<feature type="domain" description="NIF system FeS cluster assembly NifU N-terminal" evidence="1">
    <location>
        <begin position="5"/>
        <end position="118"/>
    </location>
</feature>
<keyword evidence="3" id="KW-1185">Reference proteome</keyword>
<protein>
    <submittedName>
        <fullName evidence="2">Iron-sulfur cluster assembly scaffold protein</fullName>
    </submittedName>
</protein>
<proteinExistence type="predicted"/>
<dbReference type="AlphaFoldDB" id="I4ELA1"/>
<dbReference type="Gene3D" id="3.90.1010.10">
    <property type="match status" value="1"/>
</dbReference>
<dbReference type="OrthoDB" id="9804157at2"/>
<dbReference type="GO" id="GO:0051536">
    <property type="term" value="F:iron-sulfur cluster binding"/>
    <property type="evidence" value="ECO:0007669"/>
    <property type="project" value="InterPro"/>
</dbReference>
<dbReference type="PANTHER" id="PTHR10093">
    <property type="entry name" value="IRON-SULFUR CLUSTER ASSEMBLY ENZYME NIFU HOMOLOG"/>
    <property type="match status" value="1"/>
</dbReference>
<dbReference type="EMBL" id="CAGS01000445">
    <property type="protein sequence ID" value="CCF85463.1"/>
    <property type="molecule type" value="Genomic_DNA"/>
</dbReference>